<dbReference type="PROSITE" id="PS50181">
    <property type="entry name" value="FBOX"/>
    <property type="match status" value="1"/>
</dbReference>
<dbReference type="CDD" id="cd09917">
    <property type="entry name" value="F-box_SF"/>
    <property type="match status" value="1"/>
</dbReference>
<dbReference type="InterPro" id="IPR036047">
    <property type="entry name" value="F-box-like_dom_sf"/>
</dbReference>
<organism evidence="2 3">
    <name type="scientific">Strongyloides venezuelensis</name>
    <name type="common">Threadworm</name>
    <dbReference type="NCBI Taxonomy" id="75913"/>
    <lineage>
        <taxon>Eukaryota</taxon>
        <taxon>Metazoa</taxon>
        <taxon>Ecdysozoa</taxon>
        <taxon>Nematoda</taxon>
        <taxon>Chromadorea</taxon>
        <taxon>Rhabditida</taxon>
        <taxon>Tylenchina</taxon>
        <taxon>Panagrolaimomorpha</taxon>
        <taxon>Strongyloidoidea</taxon>
        <taxon>Strongyloididae</taxon>
        <taxon>Strongyloides</taxon>
    </lineage>
</organism>
<dbReference type="AlphaFoldDB" id="A0A0K0G320"/>
<dbReference type="InterPro" id="IPR001810">
    <property type="entry name" value="F-box_dom"/>
</dbReference>
<keyword evidence="2" id="KW-1185">Reference proteome</keyword>
<feature type="domain" description="F-box" evidence="1">
    <location>
        <begin position="13"/>
        <end position="57"/>
    </location>
</feature>
<dbReference type="Gene3D" id="1.20.1280.50">
    <property type="match status" value="1"/>
</dbReference>
<evidence type="ECO:0000313" key="3">
    <source>
        <dbReference type="WBParaSite" id="SVE_1912100.1"/>
    </source>
</evidence>
<accession>A0A0K0G320</accession>
<name>A0A0K0G320_STRVS</name>
<sequence>MNSISDEKSIEEQNNIFVLPDGLLVRILSELSWKDILNIKLVSRSFYNFIHENYHQLNRRETFEFEIRHNKYCRRYPFHLRRLGKFPSREKKVKIRSSKELSRYIKVFDTRNLWKLDVYVPDSLDIFDIMNRSFQAGTKICFLIIPKVVEKDFRSFRKFINKISSVKSLYIERIGTPSTEAKDVPSFLSLSTLNTTNYYGFSNCDVTKILSADVVNKFLKREINTVTIGTKNIEFVTSVFKEYFTVKQPHKMKNECSCNKISFHLFFGGNFLHLRNTLKNYLCEFGNVKEVINISDFIIFESIVDCKYCLKNRHTIKRELILHKI</sequence>
<reference evidence="2" key="1">
    <citation type="submission" date="2014-07" db="EMBL/GenBank/DDBJ databases">
        <authorList>
            <person name="Martin A.A"/>
            <person name="De Silva N."/>
        </authorList>
    </citation>
    <scope>NUCLEOTIDE SEQUENCE</scope>
</reference>
<dbReference type="SUPFAM" id="SSF81383">
    <property type="entry name" value="F-box domain"/>
    <property type="match status" value="1"/>
</dbReference>
<dbReference type="WBParaSite" id="SVE_1912100.1">
    <property type="protein sequence ID" value="SVE_1912100.1"/>
    <property type="gene ID" value="SVE_1912100"/>
</dbReference>
<reference evidence="3" key="2">
    <citation type="submission" date="2015-08" db="UniProtKB">
        <authorList>
            <consortium name="WormBaseParasite"/>
        </authorList>
    </citation>
    <scope>IDENTIFICATION</scope>
</reference>
<proteinExistence type="predicted"/>
<dbReference type="Proteomes" id="UP000035680">
    <property type="component" value="Unassembled WGS sequence"/>
</dbReference>
<protein>
    <submittedName>
        <fullName evidence="3">F-box domain-containing protein</fullName>
    </submittedName>
</protein>
<dbReference type="Pfam" id="PF12937">
    <property type="entry name" value="F-box-like"/>
    <property type="match status" value="1"/>
</dbReference>
<evidence type="ECO:0000313" key="2">
    <source>
        <dbReference type="Proteomes" id="UP000035680"/>
    </source>
</evidence>
<evidence type="ECO:0000259" key="1">
    <source>
        <dbReference type="PROSITE" id="PS50181"/>
    </source>
</evidence>
<dbReference type="SMART" id="SM00256">
    <property type="entry name" value="FBOX"/>
    <property type="match status" value="1"/>
</dbReference>